<feature type="domain" description="4Fe4S-binding SPASM" evidence="1">
    <location>
        <begin position="225"/>
        <end position="282"/>
    </location>
</feature>
<dbReference type="SUPFAM" id="SSF102114">
    <property type="entry name" value="Radical SAM enzymes"/>
    <property type="match status" value="1"/>
</dbReference>
<keyword evidence="3" id="KW-1185">Reference proteome</keyword>
<dbReference type="Pfam" id="PF13186">
    <property type="entry name" value="SPASM"/>
    <property type="match status" value="1"/>
</dbReference>
<sequence length="336" mass="38906">MSLICDLQLRKYYHVPNDMADVLDYLKSHSVEECYDAYGYGNKGVIKSYVDFVLKNDMGFMDTRIMDELVPLPLQWDAYADITNVIVELSPEMANDSCFIEELVNLNLEAIEIRCYEAISSEKLTQFLNHFSKSIVGTIRIFLKWNNWCTEKLFKNLIENNLRINSIVVHSSPQEKTIKLLKNSVSILYKKEVIASCLQCGVIDPGYFRTNIDLFTESQKHNTCLNRKLSINKDGYIKNCPSMPESFGHISQTRLADVLANPEFKKNWLLNKDRIAVCKDCEFRHVCTDCRAYVEQPQDRYSKPLKCGYDPYANVWEDWATSPLKQEAIAYYGLEK</sequence>
<reference evidence="2 3" key="1">
    <citation type="submission" date="2016-08" db="EMBL/GenBank/DDBJ databases">
        <authorList>
            <person name="Seilhamer J.J."/>
        </authorList>
    </citation>
    <scope>NUCLEOTIDE SEQUENCE [LARGE SCALE GENOMIC DNA]</scope>
    <source>
        <strain evidence="2 3">DX4</strain>
    </source>
</reference>
<organism evidence="2 3">
    <name type="scientific">Pedobacter steynii</name>
    <dbReference type="NCBI Taxonomy" id="430522"/>
    <lineage>
        <taxon>Bacteria</taxon>
        <taxon>Pseudomonadati</taxon>
        <taxon>Bacteroidota</taxon>
        <taxon>Sphingobacteriia</taxon>
        <taxon>Sphingobacteriales</taxon>
        <taxon>Sphingobacteriaceae</taxon>
        <taxon>Pedobacter</taxon>
    </lineage>
</organism>
<dbReference type="EMBL" id="CP017141">
    <property type="protein sequence ID" value="AOM80215.1"/>
    <property type="molecule type" value="Genomic_DNA"/>
</dbReference>
<protein>
    <submittedName>
        <fullName evidence="2">Grasp-with-spasm system SPASM domain peptide maturase</fullName>
    </submittedName>
</protein>
<dbReference type="InterPro" id="IPR013785">
    <property type="entry name" value="Aldolase_TIM"/>
</dbReference>
<dbReference type="Proteomes" id="UP000094313">
    <property type="component" value="Chromosome"/>
</dbReference>
<accession>A0A1D7QNH5</accession>
<dbReference type="InterPro" id="IPR026497">
    <property type="entry name" value="GRASP-with-SPASM"/>
</dbReference>
<dbReference type="InterPro" id="IPR023885">
    <property type="entry name" value="4Fe4S-binding_SPASM_dom"/>
</dbReference>
<dbReference type="KEGG" id="psty:BFS30_25460"/>
<dbReference type="Gene3D" id="3.20.20.70">
    <property type="entry name" value="Aldolase class I"/>
    <property type="match status" value="1"/>
</dbReference>
<dbReference type="InterPro" id="IPR058240">
    <property type="entry name" value="rSAM_sf"/>
</dbReference>
<evidence type="ECO:0000313" key="3">
    <source>
        <dbReference type="Proteomes" id="UP000094313"/>
    </source>
</evidence>
<dbReference type="NCBIfam" id="TIGR04085">
    <property type="entry name" value="rSAM_more_4Fe4S"/>
    <property type="match status" value="1"/>
</dbReference>
<gene>
    <name evidence="2" type="ORF">BFS30_25460</name>
</gene>
<evidence type="ECO:0000259" key="1">
    <source>
        <dbReference type="Pfam" id="PF13186"/>
    </source>
</evidence>
<evidence type="ECO:0000313" key="2">
    <source>
        <dbReference type="EMBL" id="AOM80215.1"/>
    </source>
</evidence>
<dbReference type="AlphaFoldDB" id="A0A1D7QNH5"/>
<dbReference type="NCBIfam" id="TIGR04193">
    <property type="entry name" value="SPASM_w_grasp"/>
    <property type="match status" value="1"/>
</dbReference>
<name>A0A1D7QNH5_9SPHI</name>
<proteinExistence type="predicted"/>